<accession>A0A9X3ITV3</accession>
<name>A0A9X3ITV3_9GAMM</name>
<protein>
    <submittedName>
        <fullName evidence="1">Uncharacterized protein</fullName>
    </submittedName>
</protein>
<organism evidence="1 2">
    <name type="scientific">Parathalassolituus penaei</name>
    <dbReference type="NCBI Taxonomy" id="2997323"/>
    <lineage>
        <taxon>Bacteria</taxon>
        <taxon>Pseudomonadati</taxon>
        <taxon>Pseudomonadota</taxon>
        <taxon>Gammaproteobacteria</taxon>
        <taxon>Oceanospirillales</taxon>
        <taxon>Oceanospirillaceae</taxon>
        <taxon>Parathalassolituus</taxon>
    </lineage>
</organism>
<proteinExistence type="predicted"/>
<dbReference type="RefSeq" id="WP_283173757.1">
    <property type="nucleotide sequence ID" value="NZ_JAPNOA010000027.1"/>
</dbReference>
<dbReference type="Proteomes" id="UP001150830">
    <property type="component" value="Unassembled WGS sequence"/>
</dbReference>
<reference evidence="1" key="1">
    <citation type="submission" date="2022-11" db="EMBL/GenBank/DDBJ databases">
        <title>Parathalassolutuus dongxingensis gen. nov., sp. nov., a novel member of family Oceanospirillaceae isolated from a coastal shrimp pond in Guangxi, China.</title>
        <authorList>
            <person name="Chen H."/>
        </authorList>
    </citation>
    <scope>NUCLEOTIDE SEQUENCE</scope>
    <source>
        <strain evidence="1">G-43</strain>
    </source>
</reference>
<sequence>MASIVSFMRTQHLAASENLVQRIRGLAESHQCAALVCASKRLVIRGDIGRYFDPDNLLPTLHELVLEGQCDWQRLDAGDSSLKLLSAESGRNLEDLLWTLAFNSYTEERNCMHMGCRRDDVVRLQHWPNLTRVPASRNTFRLAALFSARPTSIALAGKILGINECEVLRFYSAAWSAGLVTRVNRVAEPVKLVQHRNHSLIGALMKHLRKESATA</sequence>
<keyword evidence="2" id="KW-1185">Reference proteome</keyword>
<evidence type="ECO:0000313" key="2">
    <source>
        <dbReference type="Proteomes" id="UP001150830"/>
    </source>
</evidence>
<evidence type="ECO:0000313" key="1">
    <source>
        <dbReference type="EMBL" id="MCY0965543.1"/>
    </source>
</evidence>
<comment type="caution">
    <text evidence="1">The sequence shown here is derived from an EMBL/GenBank/DDBJ whole genome shotgun (WGS) entry which is preliminary data.</text>
</comment>
<gene>
    <name evidence="1" type="ORF">OUO13_10115</name>
</gene>
<dbReference type="EMBL" id="JAPNOA010000027">
    <property type="protein sequence ID" value="MCY0965543.1"/>
    <property type="molecule type" value="Genomic_DNA"/>
</dbReference>
<dbReference type="AlphaFoldDB" id="A0A9X3ITV3"/>